<dbReference type="SUPFAM" id="SSF56219">
    <property type="entry name" value="DNase I-like"/>
    <property type="match status" value="1"/>
</dbReference>
<evidence type="ECO:0000313" key="2">
    <source>
        <dbReference type="EMBL" id="MBB4697797.1"/>
    </source>
</evidence>
<organism evidence="2 3">
    <name type="scientific">Paractinoplanes abujensis</name>
    <dbReference type="NCBI Taxonomy" id="882441"/>
    <lineage>
        <taxon>Bacteria</taxon>
        <taxon>Bacillati</taxon>
        <taxon>Actinomycetota</taxon>
        <taxon>Actinomycetes</taxon>
        <taxon>Micromonosporales</taxon>
        <taxon>Micromonosporaceae</taxon>
        <taxon>Paractinoplanes</taxon>
    </lineage>
</organism>
<keyword evidence="2" id="KW-0255">Endonuclease</keyword>
<keyword evidence="2" id="KW-0540">Nuclease</keyword>
<feature type="domain" description="Endonuclease/exonuclease/phosphatase" evidence="1">
    <location>
        <begin position="5"/>
        <end position="74"/>
    </location>
</feature>
<dbReference type="InterPro" id="IPR036691">
    <property type="entry name" value="Endo/exonu/phosph_ase_sf"/>
</dbReference>
<dbReference type="Pfam" id="PF03372">
    <property type="entry name" value="Exo_endo_phos"/>
    <property type="match status" value="1"/>
</dbReference>
<comment type="caution">
    <text evidence="2">The sequence shown here is derived from an EMBL/GenBank/DDBJ whole genome shotgun (WGS) entry which is preliminary data.</text>
</comment>
<gene>
    <name evidence="2" type="ORF">BKA14_007945</name>
</gene>
<dbReference type="GO" id="GO:0004519">
    <property type="term" value="F:endonuclease activity"/>
    <property type="evidence" value="ECO:0007669"/>
    <property type="project" value="UniProtKB-KW"/>
</dbReference>
<keyword evidence="2" id="KW-0378">Hydrolase</keyword>
<sequence>MRIVTMNVLGPANPGWDRRRRLIAETLQGLQADIVALQEVPVGSAPEVVDELVGPGYQVQGFSRTAADGVGGALATRGQHRVVGEIDQRDTVRGKVCPGARR</sequence>
<protein>
    <submittedName>
        <fullName evidence="2">mRNA deadenylase 3'-5' endonuclease subunit Ccr4</fullName>
    </submittedName>
</protein>
<dbReference type="EMBL" id="JACHMF010000001">
    <property type="protein sequence ID" value="MBB4697797.1"/>
    <property type="molecule type" value="Genomic_DNA"/>
</dbReference>
<dbReference type="RefSeq" id="WP_184955860.1">
    <property type="nucleotide sequence ID" value="NZ_BOMC01000026.1"/>
</dbReference>
<dbReference type="AlphaFoldDB" id="A0A7W7D032"/>
<dbReference type="InterPro" id="IPR005135">
    <property type="entry name" value="Endo/exonuclease/phosphatase"/>
</dbReference>
<reference evidence="2 3" key="1">
    <citation type="submission" date="2020-08" db="EMBL/GenBank/DDBJ databases">
        <title>Sequencing the genomes of 1000 actinobacteria strains.</title>
        <authorList>
            <person name="Klenk H.-P."/>
        </authorList>
    </citation>
    <scope>NUCLEOTIDE SEQUENCE [LARGE SCALE GENOMIC DNA]</scope>
    <source>
        <strain evidence="2 3">DSM 45518</strain>
    </source>
</reference>
<proteinExistence type="predicted"/>
<dbReference type="Gene3D" id="3.60.10.10">
    <property type="entry name" value="Endonuclease/exonuclease/phosphatase"/>
    <property type="match status" value="1"/>
</dbReference>
<name>A0A7W7D032_9ACTN</name>
<evidence type="ECO:0000259" key="1">
    <source>
        <dbReference type="Pfam" id="PF03372"/>
    </source>
</evidence>
<dbReference type="Proteomes" id="UP000542742">
    <property type="component" value="Unassembled WGS sequence"/>
</dbReference>
<keyword evidence="3" id="KW-1185">Reference proteome</keyword>
<accession>A0A7W7D032</accession>
<evidence type="ECO:0000313" key="3">
    <source>
        <dbReference type="Proteomes" id="UP000542742"/>
    </source>
</evidence>